<gene>
    <name evidence="3" type="primary">cpcS</name>
    <name evidence="4" type="ordered locus">Sta7437_0960</name>
</gene>
<protein>
    <recommendedName>
        <fullName evidence="3">Chromophore lyase CpcS/CpeS</fullName>
        <ecNumber evidence="3">4.-.-.-</ecNumber>
    </recommendedName>
</protein>
<comment type="function">
    <text evidence="3">Covalently attaches a chromophore to Cys residue(s) of phycobiliproteins.</text>
</comment>
<keyword evidence="5" id="KW-1185">Reference proteome</keyword>
<dbReference type="AlphaFoldDB" id="K9XS97"/>
<dbReference type="EC" id="4.-.-.-" evidence="3"/>
<dbReference type="CDD" id="cd19433">
    <property type="entry name" value="lipocalin_CpcS-CpeS"/>
    <property type="match status" value="1"/>
</dbReference>
<accession>K9XS97</accession>
<dbReference type="KEGG" id="scs:Sta7437_0960"/>
<dbReference type="Proteomes" id="UP000010473">
    <property type="component" value="Chromosome"/>
</dbReference>
<dbReference type="EMBL" id="CP003653">
    <property type="protein sequence ID" value="AFZ34542.1"/>
    <property type="molecule type" value="Genomic_DNA"/>
</dbReference>
<dbReference type="InterPro" id="IPR018536">
    <property type="entry name" value="CpcS/CpeS"/>
</dbReference>
<dbReference type="Pfam" id="PF09367">
    <property type="entry name" value="CpeS"/>
    <property type="match status" value="1"/>
</dbReference>
<dbReference type="PATRIC" id="fig|111780.3.peg.1001"/>
<name>K9XS97_STAC7</name>
<keyword evidence="2 3" id="KW-0456">Lyase</keyword>
<comment type="similarity">
    <text evidence="1 3">Belongs to the CpcS/CpeS biliprotein lyase family.</text>
</comment>
<reference evidence="5" key="1">
    <citation type="journal article" date="2013" name="Proc. Natl. Acad. Sci. U.S.A.">
        <title>Improving the coverage of the cyanobacterial phylum using diversity-driven genome sequencing.</title>
        <authorList>
            <person name="Shih P.M."/>
            <person name="Wu D."/>
            <person name="Latifi A."/>
            <person name="Axen S.D."/>
            <person name="Fewer D.P."/>
            <person name="Talla E."/>
            <person name="Calteau A."/>
            <person name="Cai F."/>
            <person name="Tandeau de Marsac N."/>
            <person name="Rippka R."/>
            <person name="Herdman M."/>
            <person name="Sivonen K."/>
            <person name="Coursin T."/>
            <person name="Laurent T."/>
            <person name="Goodwin L."/>
            <person name="Nolan M."/>
            <person name="Davenport K.W."/>
            <person name="Han C.S."/>
            <person name="Rubin E.M."/>
            <person name="Eisen J.A."/>
            <person name="Woyke T."/>
            <person name="Gugger M."/>
            <person name="Kerfeld C.A."/>
        </authorList>
    </citation>
    <scope>NUCLEOTIDE SEQUENCE [LARGE SCALE GENOMIC DNA]</scope>
    <source>
        <strain evidence="5">ATCC 29371 / PCC 7437</strain>
    </source>
</reference>
<dbReference type="HAMAP" id="MF_01459">
    <property type="entry name" value="Chrphore_lyase_CpxS"/>
    <property type="match status" value="1"/>
</dbReference>
<proteinExistence type="inferred from homology"/>
<dbReference type="Gene3D" id="2.40.128.20">
    <property type="match status" value="1"/>
</dbReference>
<dbReference type="eggNOG" id="ENOG502ZBV6">
    <property type="taxonomic scope" value="Bacteria"/>
</dbReference>
<dbReference type="STRING" id="111780.Sta7437_0960"/>
<evidence type="ECO:0000256" key="1">
    <source>
        <dbReference type="ARBA" id="ARBA00010681"/>
    </source>
</evidence>
<dbReference type="HOGENOM" id="CLU_096258_0_0_3"/>
<evidence type="ECO:0000256" key="2">
    <source>
        <dbReference type="ARBA" id="ARBA00023239"/>
    </source>
</evidence>
<organism evidence="4 5">
    <name type="scientific">Stanieria cyanosphaera (strain ATCC 29371 / PCC 7437)</name>
    <dbReference type="NCBI Taxonomy" id="111780"/>
    <lineage>
        <taxon>Bacteria</taxon>
        <taxon>Bacillati</taxon>
        <taxon>Cyanobacteriota</taxon>
        <taxon>Cyanophyceae</taxon>
        <taxon>Pleurocapsales</taxon>
        <taxon>Dermocarpellaceae</taxon>
        <taxon>Stanieria</taxon>
    </lineage>
</organism>
<sequence>MMDITRFVELSFGRWRSQRSAHHLAFSYFEQVISTIDIEPLELDDPQVINLCESYKIAPQLASVPFKMSWEGESDWDDNEVVKGSTILVPIPDLQEPTKGKLLREQGYAETIPAIGHYQFSNDGTFVLMTDYERATAEEKIWFVTPNLRCRVSLIKTSDGNGATTASFASEIRSLTTNS</sequence>
<dbReference type="GO" id="GO:0017006">
    <property type="term" value="P:protein-tetrapyrrole linkage"/>
    <property type="evidence" value="ECO:0007669"/>
    <property type="project" value="UniProtKB-UniRule"/>
</dbReference>
<evidence type="ECO:0000256" key="3">
    <source>
        <dbReference type="HAMAP-Rule" id="MF_01459"/>
    </source>
</evidence>
<dbReference type="InterPro" id="IPR012674">
    <property type="entry name" value="Calycin"/>
</dbReference>
<evidence type="ECO:0000313" key="4">
    <source>
        <dbReference type="EMBL" id="AFZ34542.1"/>
    </source>
</evidence>
<evidence type="ECO:0000313" key="5">
    <source>
        <dbReference type="Proteomes" id="UP000010473"/>
    </source>
</evidence>
<dbReference type="GO" id="GO:0016829">
    <property type="term" value="F:lyase activity"/>
    <property type="evidence" value="ECO:0007669"/>
    <property type="project" value="UniProtKB-KW"/>
</dbReference>